<comment type="caution">
    <text evidence="10">The sequence shown here is derived from an EMBL/GenBank/DDBJ whole genome shotgun (WGS) entry which is preliminary data.</text>
</comment>
<evidence type="ECO:0000256" key="8">
    <source>
        <dbReference type="SAM" id="MobiDB-lite"/>
    </source>
</evidence>
<organism evidence="10 11">
    <name type="scientific">Euroglyphus maynei</name>
    <name type="common">Mayne's house dust mite</name>
    <dbReference type="NCBI Taxonomy" id="6958"/>
    <lineage>
        <taxon>Eukaryota</taxon>
        <taxon>Metazoa</taxon>
        <taxon>Ecdysozoa</taxon>
        <taxon>Arthropoda</taxon>
        <taxon>Chelicerata</taxon>
        <taxon>Arachnida</taxon>
        <taxon>Acari</taxon>
        <taxon>Acariformes</taxon>
        <taxon>Sarcoptiformes</taxon>
        <taxon>Astigmata</taxon>
        <taxon>Psoroptidia</taxon>
        <taxon>Analgoidea</taxon>
        <taxon>Pyroglyphidae</taxon>
        <taxon>Pyroglyphinae</taxon>
        <taxon>Euroglyphus</taxon>
    </lineage>
</organism>
<keyword evidence="4" id="KW-1133">Transmembrane helix</keyword>
<dbReference type="PROSITE" id="PS50068">
    <property type="entry name" value="LDLRA_2"/>
    <property type="match status" value="2"/>
</dbReference>
<protein>
    <submittedName>
        <fullName evidence="10">Uncharacterized protein</fullName>
    </submittedName>
</protein>
<dbReference type="SUPFAM" id="SSF57424">
    <property type="entry name" value="LDL receptor-like module"/>
    <property type="match status" value="2"/>
</dbReference>
<evidence type="ECO:0000256" key="5">
    <source>
        <dbReference type="ARBA" id="ARBA00023136"/>
    </source>
</evidence>
<evidence type="ECO:0000256" key="7">
    <source>
        <dbReference type="PROSITE-ProRule" id="PRU00124"/>
    </source>
</evidence>
<feature type="chain" id="PRO_5010998362" evidence="9">
    <location>
        <begin position="31"/>
        <end position="268"/>
    </location>
</feature>
<dbReference type="SMART" id="SM00192">
    <property type="entry name" value="LDLa"/>
    <property type="match status" value="2"/>
</dbReference>
<dbReference type="GO" id="GO:0005886">
    <property type="term" value="C:plasma membrane"/>
    <property type="evidence" value="ECO:0007669"/>
    <property type="project" value="TreeGrafter"/>
</dbReference>
<proteinExistence type="predicted"/>
<keyword evidence="2" id="KW-0812">Transmembrane</keyword>
<dbReference type="AlphaFoldDB" id="A0A1Y3BEE0"/>
<keyword evidence="3" id="KW-0677">Repeat</keyword>
<dbReference type="GO" id="GO:0016192">
    <property type="term" value="P:vesicle-mediated transport"/>
    <property type="evidence" value="ECO:0007669"/>
    <property type="project" value="UniProtKB-ARBA"/>
</dbReference>
<feature type="disulfide bond" evidence="7">
    <location>
        <begin position="161"/>
        <end position="176"/>
    </location>
</feature>
<comment type="subcellular location">
    <subcellularLocation>
        <location evidence="1">Membrane</location>
        <topology evidence="1">Single-pass membrane protein</topology>
    </subcellularLocation>
</comment>
<keyword evidence="11" id="KW-1185">Reference proteome</keyword>
<comment type="caution">
    <text evidence="7">Lacks conserved residue(s) required for the propagation of feature annotation.</text>
</comment>
<dbReference type="InterPro" id="IPR050685">
    <property type="entry name" value="LDLR"/>
</dbReference>
<feature type="region of interest" description="Disordered" evidence="8">
    <location>
        <begin position="207"/>
        <end position="247"/>
    </location>
</feature>
<dbReference type="CDD" id="cd00112">
    <property type="entry name" value="LDLa"/>
    <property type="match status" value="2"/>
</dbReference>
<feature type="signal peptide" evidence="9">
    <location>
        <begin position="1"/>
        <end position="30"/>
    </location>
</feature>
<reference evidence="10 11" key="1">
    <citation type="submission" date="2017-03" db="EMBL/GenBank/DDBJ databases">
        <title>Genome Survey of Euroglyphus maynei.</title>
        <authorList>
            <person name="Arlian L.G."/>
            <person name="Morgan M.S."/>
            <person name="Rider S.D."/>
        </authorList>
    </citation>
    <scope>NUCLEOTIDE SEQUENCE [LARGE SCALE GENOMIC DNA]</scope>
    <source>
        <strain evidence="10">Arlian Lab</strain>
        <tissue evidence="10">Whole body</tissue>
    </source>
</reference>
<dbReference type="InterPro" id="IPR036055">
    <property type="entry name" value="LDL_receptor-like_sf"/>
</dbReference>
<sequence length="268" mass="29579">MAVIMITTTSIMSTIGMMLFISNAIPEATTFPTTTTTTEDAVDTIAPLPSIITSTTEKPSDDAIQSCPIGMFQCWLLNKTAKKSNHLFDDYPEFPELTIPSFICIDQSRLCDGHRDCPFGQDESDDMCHQDKPDDNHTAAGGGCYLCRNSTEICIEMSKLCDNRRDCPEGDDESLCKHSIHPILASTYESKFSANQYGPTNINIVNRDSGNLEKNPILPPNNSENVGMKPPLRDGNDRQQPPSVQDGVGFQFRVNNLVIYNSVVKIFG</sequence>
<dbReference type="Proteomes" id="UP000194236">
    <property type="component" value="Unassembled WGS sequence"/>
</dbReference>
<keyword evidence="5" id="KW-0472">Membrane</keyword>
<dbReference type="Gene3D" id="4.10.400.10">
    <property type="entry name" value="Low-density Lipoprotein Receptor"/>
    <property type="match status" value="2"/>
</dbReference>
<evidence type="ECO:0000313" key="10">
    <source>
        <dbReference type="EMBL" id="OTF79281.1"/>
    </source>
</evidence>
<dbReference type="PANTHER" id="PTHR24270">
    <property type="entry name" value="LOW-DENSITY LIPOPROTEIN RECEPTOR-RELATED"/>
    <property type="match status" value="1"/>
</dbReference>
<evidence type="ECO:0000256" key="6">
    <source>
        <dbReference type="ARBA" id="ARBA00023157"/>
    </source>
</evidence>
<dbReference type="OrthoDB" id="10006456at2759"/>
<evidence type="ECO:0000256" key="3">
    <source>
        <dbReference type="ARBA" id="ARBA00022737"/>
    </source>
</evidence>
<accession>A0A1Y3BEE0</accession>
<name>A0A1Y3BEE0_EURMA</name>
<evidence type="ECO:0000256" key="1">
    <source>
        <dbReference type="ARBA" id="ARBA00004167"/>
    </source>
</evidence>
<dbReference type="PRINTS" id="PR00261">
    <property type="entry name" value="LDLRECEPTOR"/>
</dbReference>
<keyword evidence="9" id="KW-0732">Signal</keyword>
<evidence type="ECO:0000313" key="11">
    <source>
        <dbReference type="Proteomes" id="UP000194236"/>
    </source>
</evidence>
<evidence type="ECO:0000256" key="2">
    <source>
        <dbReference type="ARBA" id="ARBA00022692"/>
    </source>
</evidence>
<evidence type="ECO:0000256" key="9">
    <source>
        <dbReference type="SAM" id="SignalP"/>
    </source>
</evidence>
<gene>
    <name evidence="10" type="ORF">BLA29_007802</name>
</gene>
<dbReference type="InterPro" id="IPR002172">
    <property type="entry name" value="LDrepeatLR_classA_rpt"/>
</dbReference>
<keyword evidence="6 7" id="KW-1015">Disulfide bond</keyword>
<dbReference type="EMBL" id="MUJZ01023859">
    <property type="protein sequence ID" value="OTF79281.1"/>
    <property type="molecule type" value="Genomic_DNA"/>
</dbReference>
<evidence type="ECO:0000256" key="4">
    <source>
        <dbReference type="ARBA" id="ARBA00022989"/>
    </source>
</evidence>